<evidence type="ECO:0000256" key="1">
    <source>
        <dbReference type="SAM" id="MobiDB-lite"/>
    </source>
</evidence>
<reference evidence="3 4" key="1">
    <citation type="submission" date="2019-08" db="EMBL/GenBank/DDBJ databases">
        <title>Actinomadura sp. nov. CYP1-5 isolated from mountain soil.</title>
        <authorList>
            <person name="Songsumanus A."/>
            <person name="Kuncharoen N."/>
            <person name="Kudo T."/>
            <person name="Yuki M."/>
            <person name="Igarashi Y."/>
            <person name="Tanasupawat S."/>
        </authorList>
    </citation>
    <scope>NUCLEOTIDE SEQUENCE [LARGE SCALE GENOMIC DNA]</scope>
    <source>
        <strain evidence="3 4">JCM 14158</strain>
    </source>
</reference>
<dbReference type="STRING" id="1220554.GCA_001552135_08116"/>
<comment type="caution">
    <text evidence="3">The sequence shown here is derived from an EMBL/GenBank/DDBJ whole genome shotgun (WGS) entry which is preliminary data.</text>
</comment>
<feature type="transmembrane region" description="Helical" evidence="2">
    <location>
        <begin position="83"/>
        <end position="105"/>
    </location>
</feature>
<sequence length="107" mass="10985">MPQEAAGAERHATGAEQRSAAGTEVEPHKLQAVLAVVAVTIGIAALIMGWIPQTHLPGAVAGVIGLPIALYSQLISATTNERWLNVIGMVTSFLGVAFALSHGGFSV</sequence>
<evidence type="ECO:0008006" key="5">
    <source>
        <dbReference type="Google" id="ProtNLM"/>
    </source>
</evidence>
<protein>
    <recommendedName>
        <fullName evidence="5">FUSC family protein</fullName>
    </recommendedName>
</protein>
<evidence type="ECO:0000256" key="2">
    <source>
        <dbReference type="SAM" id="Phobius"/>
    </source>
</evidence>
<proteinExistence type="predicted"/>
<dbReference type="Proteomes" id="UP000323380">
    <property type="component" value="Unassembled WGS sequence"/>
</dbReference>
<organism evidence="3 4">
    <name type="scientific">Actinomadura chibensis</name>
    <dbReference type="NCBI Taxonomy" id="392828"/>
    <lineage>
        <taxon>Bacteria</taxon>
        <taxon>Bacillati</taxon>
        <taxon>Actinomycetota</taxon>
        <taxon>Actinomycetes</taxon>
        <taxon>Streptosporangiales</taxon>
        <taxon>Thermomonosporaceae</taxon>
        <taxon>Actinomadura</taxon>
    </lineage>
</organism>
<dbReference type="RefSeq" id="WP_067905295.1">
    <property type="nucleotide sequence ID" value="NZ_VSFG01000001.1"/>
</dbReference>
<keyword evidence="2" id="KW-0812">Transmembrane</keyword>
<keyword evidence="4" id="KW-1185">Reference proteome</keyword>
<evidence type="ECO:0000313" key="3">
    <source>
        <dbReference type="EMBL" id="TYB49268.1"/>
    </source>
</evidence>
<feature type="region of interest" description="Disordered" evidence="1">
    <location>
        <begin position="1"/>
        <end position="25"/>
    </location>
</feature>
<dbReference type="AlphaFoldDB" id="A0A5D0NYM8"/>
<feature type="transmembrane region" description="Helical" evidence="2">
    <location>
        <begin position="57"/>
        <end position="76"/>
    </location>
</feature>
<name>A0A5D0NYM8_9ACTN</name>
<gene>
    <name evidence="3" type="ORF">FXF69_09195</name>
</gene>
<dbReference type="EMBL" id="VSFG01000001">
    <property type="protein sequence ID" value="TYB49268.1"/>
    <property type="molecule type" value="Genomic_DNA"/>
</dbReference>
<feature type="transmembrane region" description="Helical" evidence="2">
    <location>
        <begin position="32"/>
        <end position="51"/>
    </location>
</feature>
<keyword evidence="2" id="KW-1133">Transmembrane helix</keyword>
<accession>A0A5D0NYM8</accession>
<evidence type="ECO:0000313" key="4">
    <source>
        <dbReference type="Proteomes" id="UP000323380"/>
    </source>
</evidence>
<keyword evidence="2" id="KW-0472">Membrane</keyword>